<dbReference type="GO" id="GO:0016855">
    <property type="term" value="F:racemase and epimerase activity, acting on amino acids and derivatives"/>
    <property type="evidence" value="ECO:0007669"/>
    <property type="project" value="InterPro"/>
</dbReference>
<dbReference type="InterPro" id="IPR001920">
    <property type="entry name" value="Asp/Glu_race"/>
</dbReference>
<dbReference type="Proteomes" id="UP000824115">
    <property type="component" value="Unassembled WGS sequence"/>
</dbReference>
<evidence type="ECO:0000313" key="2">
    <source>
        <dbReference type="Proteomes" id="UP000824115"/>
    </source>
</evidence>
<dbReference type="Gene3D" id="3.40.50.1860">
    <property type="match status" value="1"/>
</dbReference>
<dbReference type="AlphaFoldDB" id="A0A9D2GPJ8"/>
<name>A0A9D2GPJ8_9BACT</name>
<protein>
    <submittedName>
        <fullName evidence="1">Uncharacterized protein</fullName>
    </submittedName>
</protein>
<reference evidence="1" key="2">
    <citation type="submission" date="2021-04" db="EMBL/GenBank/DDBJ databases">
        <authorList>
            <person name="Gilroy R."/>
        </authorList>
    </citation>
    <scope>NUCLEOTIDE SEQUENCE</scope>
    <source>
        <strain evidence="1">Gambia16-554</strain>
    </source>
</reference>
<dbReference type="EMBL" id="DXAW01000038">
    <property type="protein sequence ID" value="HIZ85228.1"/>
    <property type="molecule type" value="Genomic_DNA"/>
</dbReference>
<reference evidence="1" key="1">
    <citation type="journal article" date="2021" name="PeerJ">
        <title>Extensive microbial diversity within the chicken gut microbiome revealed by metagenomics and culture.</title>
        <authorList>
            <person name="Gilroy R."/>
            <person name="Ravi A."/>
            <person name="Getino M."/>
            <person name="Pursley I."/>
            <person name="Horton D.L."/>
            <person name="Alikhan N.F."/>
            <person name="Baker D."/>
            <person name="Gharbi K."/>
            <person name="Hall N."/>
            <person name="Watson M."/>
            <person name="Adriaenssens E.M."/>
            <person name="Foster-Nyarko E."/>
            <person name="Jarju S."/>
            <person name="Secka A."/>
            <person name="Antonio M."/>
            <person name="Oren A."/>
            <person name="Chaudhuri R.R."/>
            <person name="La Ragione R."/>
            <person name="Hildebrand F."/>
            <person name="Pallen M.J."/>
        </authorList>
    </citation>
    <scope>NUCLEOTIDE SEQUENCE</scope>
    <source>
        <strain evidence="1">Gambia16-554</strain>
    </source>
</reference>
<gene>
    <name evidence="1" type="ORF">IAC04_01915</name>
</gene>
<organism evidence="1 2">
    <name type="scientific">Candidatus Coprenecus stercoravium</name>
    <dbReference type="NCBI Taxonomy" id="2840735"/>
    <lineage>
        <taxon>Bacteria</taxon>
        <taxon>Pseudomonadati</taxon>
        <taxon>Bacteroidota</taxon>
        <taxon>Bacteroidia</taxon>
        <taxon>Bacteroidales</taxon>
        <taxon>Rikenellaceae</taxon>
        <taxon>Rikenellaceae incertae sedis</taxon>
        <taxon>Candidatus Coprenecus</taxon>
    </lineage>
</organism>
<evidence type="ECO:0000313" key="1">
    <source>
        <dbReference type="EMBL" id="HIZ85228.1"/>
    </source>
</evidence>
<proteinExistence type="predicted"/>
<sequence>MSVAPIYRTAQALLISVLLLSCRGGDVEETLPFIVDKALNDSTSVYYNDFSGYPELSSLPIGIFDCSVNGFEVVERFLTLDRFDNITGRERPDGIADFGGENIQFLSDRANAPYGGYVAAGNLDFLQEIILGNTLFMMDDNFYNLAVDEYRSGFKSPVKLIVVSSPVADLHGLSAVNEFLALTGTGVKAVGVMESGIREAVSGVDGNGDLCVGVLFPPGGVSSIEYETAIRKAASGIVTGDVQVLGQEAVGLDRALRGDTLYVDTSATAVRDSYRGPVTGISYNNIDLSLFDRYGFDTSGNALLYSVPGSNAGVQLNSVENYVRYHLVSMIERHRRSGSRIPVSSIILADAGYHQLMPILQKVMDELYNYRRGSIYLYRTGISPDFKFIDPSECAAMEAYRTLREDGHLALSGDRTRLMPFISLPSGSVPPEDINADGGLKDSYKYSRKCGSDTLSTKIVPFAPRYVDPEMMNYIEKNNPYTYLLIRNSLY</sequence>
<accession>A0A9D2GPJ8</accession>
<comment type="caution">
    <text evidence="1">The sequence shown here is derived from an EMBL/GenBank/DDBJ whole genome shotgun (WGS) entry which is preliminary data.</text>
</comment>